<evidence type="ECO:0000313" key="3">
    <source>
        <dbReference type="Proteomes" id="UP000253273"/>
    </source>
</evidence>
<dbReference type="KEGG" id="haj:DU500_09095"/>
<evidence type="ECO:0000313" key="2">
    <source>
        <dbReference type="EMBL" id="AXG06569.1"/>
    </source>
</evidence>
<organism evidence="2 3">
    <name type="scientific">Haloplanus rubicundus</name>
    <dbReference type="NCBI Taxonomy" id="1547898"/>
    <lineage>
        <taxon>Archaea</taxon>
        <taxon>Methanobacteriati</taxon>
        <taxon>Methanobacteriota</taxon>
        <taxon>Stenosarchaea group</taxon>
        <taxon>Halobacteria</taxon>
        <taxon>Halobacteriales</taxon>
        <taxon>Haloferacaceae</taxon>
        <taxon>Haloplanus</taxon>
    </lineage>
</organism>
<gene>
    <name evidence="2" type="ORF">DU500_09095</name>
</gene>
<keyword evidence="3" id="KW-1185">Reference proteome</keyword>
<reference evidence="2 3" key="1">
    <citation type="submission" date="2018-07" db="EMBL/GenBank/DDBJ databases">
        <title>Genome sequences of Haloplanus sp. CBA1113.</title>
        <authorList>
            <person name="Kim Y.B."/>
            <person name="Roh S.W."/>
        </authorList>
    </citation>
    <scope>NUCLEOTIDE SEQUENCE [LARGE SCALE GENOMIC DNA]</scope>
    <source>
        <strain evidence="2 3">CBA1113</strain>
    </source>
</reference>
<accession>A0A345E2Z7</accession>
<keyword evidence="1" id="KW-0472">Membrane</keyword>
<dbReference type="GeneID" id="37283538"/>
<dbReference type="EMBL" id="CP031150">
    <property type="protein sequence ID" value="AXG06569.1"/>
    <property type="molecule type" value="Genomic_DNA"/>
</dbReference>
<name>A0A345E2Z7_9EURY</name>
<protein>
    <submittedName>
        <fullName evidence="2">Uncharacterized protein</fullName>
    </submittedName>
</protein>
<dbReference type="RefSeq" id="WP_114585707.1">
    <property type="nucleotide sequence ID" value="NZ_CP031150.1"/>
</dbReference>
<sequence length="173" mass="18819">MTRRQYSLLDLLRDEPRTRETLSYRDLRLHRRMSDGGRYNVGRASDGEQLCVLDVDDFESEGALQARLDDLSEEIATEPAVIEPDATAVPPLRADGAGVGHAFDQGLLRAMQEIWPFKSLGTGLLGFVCAIAAAGGFVPGGTLLVALLGGVLIYASTRLARDEGRRAYVEGER</sequence>
<evidence type="ECO:0000256" key="1">
    <source>
        <dbReference type="SAM" id="Phobius"/>
    </source>
</evidence>
<keyword evidence="1" id="KW-0812">Transmembrane</keyword>
<dbReference type="Proteomes" id="UP000253273">
    <property type="component" value="Chromosome"/>
</dbReference>
<feature type="transmembrane region" description="Helical" evidence="1">
    <location>
        <begin position="143"/>
        <end position="160"/>
    </location>
</feature>
<keyword evidence="1" id="KW-1133">Transmembrane helix</keyword>
<proteinExistence type="predicted"/>
<dbReference type="AlphaFoldDB" id="A0A345E2Z7"/>